<dbReference type="RefSeq" id="WP_379862754.1">
    <property type="nucleotide sequence ID" value="NZ_JBHTBW010000001.1"/>
</dbReference>
<reference evidence="4" key="1">
    <citation type="journal article" date="2019" name="Int. J. Syst. Evol. Microbiol.">
        <title>The Global Catalogue of Microorganisms (GCM) 10K type strain sequencing project: providing services to taxonomists for standard genome sequencing and annotation.</title>
        <authorList>
            <consortium name="The Broad Institute Genomics Platform"/>
            <consortium name="The Broad Institute Genome Sequencing Center for Infectious Disease"/>
            <person name="Wu L."/>
            <person name="Ma J."/>
        </authorList>
    </citation>
    <scope>NUCLEOTIDE SEQUENCE [LARGE SCALE GENOMIC DNA]</scope>
    <source>
        <strain evidence="4">CGMCC 1.12942</strain>
    </source>
</reference>
<evidence type="ECO:0000259" key="2">
    <source>
        <dbReference type="Pfam" id="PF07282"/>
    </source>
</evidence>
<dbReference type="EMBL" id="JBHTBW010000001">
    <property type="protein sequence ID" value="MFC7439569.1"/>
    <property type="molecule type" value="Genomic_DNA"/>
</dbReference>
<dbReference type="Proteomes" id="UP001596500">
    <property type="component" value="Unassembled WGS sequence"/>
</dbReference>
<protein>
    <submittedName>
        <fullName evidence="3">RNA-guided endonuclease InsQ/TnpB family protein</fullName>
    </submittedName>
</protein>
<dbReference type="InterPro" id="IPR051399">
    <property type="entry name" value="RNA-guided_DNA_endo/Transpos"/>
</dbReference>
<dbReference type="Pfam" id="PF07282">
    <property type="entry name" value="Cas12f1-like_TNB"/>
    <property type="match status" value="1"/>
</dbReference>
<keyword evidence="4" id="KW-1185">Reference proteome</keyword>
<keyword evidence="3" id="KW-0378">Hydrolase</keyword>
<gene>
    <name evidence="3" type="ORF">ACFQNG_00075</name>
</gene>
<evidence type="ECO:0000313" key="4">
    <source>
        <dbReference type="Proteomes" id="UP001596500"/>
    </source>
</evidence>
<keyword evidence="3" id="KW-0255">Endonuclease</keyword>
<evidence type="ECO:0000256" key="1">
    <source>
        <dbReference type="ARBA" id="ARBA00023125"/>
    </source>
</evidence>
<keyword evidence="3" id="KW-0540">Nuclease</keyword>
<dbReference type="NCBIfam" id="NF040570">
    <property type="entry name" value="guided_TnpB"/>
    <property type="match status" value="1"/>
</dbReference>
<feature type="domain" description="Cas12f1-like TNB" evidence="2">
    <location>
        <begin position="400"/>
        <end position="466"/>
    </location>
</feature>
<proteinExistence type="predicted"/>
<keyword evidence="1" id="KW-0238">DNA-binding</keyword>
<accession>A0ABW2RF50</accession>
<dbReference type="PANTHER" id="PTHR30405:SF26">
    <property type="entry name" value="TRANSPOSASE, PROBABLY IS605-TNPB FAMILY"/>
    <property type="match status" value="1"/>
</dbReference>
<evidence type="ECO:0000313" key="3">
    <source>
        <dbReference type="EMBL" id="MFC7439569.1"/>
    </source>
</evidence>
<dbReference type="GO" id="GO:0004519">
    <property type="term" value="F:endonuclease activity"/>
    <property type="evidence" value="ECO:0007669"/>
    <property type="project" value="UniProtKB-KW"/>
</dbReference>
<dbReference type="PANTHER" id="PTHR30405">
    <property type="entry name" value="TRANSPOSASE"/>
    <property type="match status" value="1"/>
</dbReference>
<dbReference type="NCBIfam" id="TIGR01766">
    <property type="entry name" value="IS200/IS605 family accessory protein TnpB-like domain"/>
    <property type="match status" value="1"/>
</dbReference>
<dbReference type="InterPro" id="IPR010095">
    <property type="entry name" value="Cas12f1-like_TNB"/>
</dbReference>
<name>A0ABW2RF50_9BACL</name>
<organism evidence="3 4">
    <name type="scientific">Laceyella putida</name>
    <dbReference type="NCBI Taxonomy" id="110101"/>
    <lineage>
        <taxon>Bacteria</taxon>
        <taxon>Bacillati</taxon>
        <taxon>Bacillota</taxon>
        <taxon>Bacilli</taxon>
        <taxon>Bacillales</taxon>
        <taxon>Thermoactinomycetaceae</taxon>
        <taxon>Laceyella</taxon>
    </lineage>
</organism>
<comment type="caution">
    <text evidence="3">The sequence shown here is derived from an EMBL/GenBank/DDBJ whole genome shotgun (WGS) entry which is preliminary data.</text>
</comment>
<sequence length="482" mass="55973">MILSLQGLNITPPFFQNSSIIFHQLYADCPDVLSSSSFNLRIILFENIIVFEVDTSMAKHTKVMRYRIIKPKEDSWDVFGKVLRELQRETRTALNKTIQLCWEWQGFSAEYKEQHGVAPKKKDVLGYTNLQGYAYNRIKDEFNTIGSGNLAQTVKRAADKWNSDVKEILRGDRSIPSFKKDVPIDVVASNVRSIRKEGKDYYLRLSLISKECAKEMGRKDGIFEVLIDVRDKTQRVILDRLIEKEYKLGASQILYHKRKWFINLNYQFEKQEEPLDPNRIMGIDMGIVHPLYIAISDSPARYHIEGGEIERFRRQVERRRKQLLKQGKYCGDGRRGHGRQTRIQPIEVLSEKIANFRKTTNHKYARHVIDLALRHKCGTIQLEDLKGIAKDDAFLKNWTYHDLQEKITYKANEAGIQVIKVQPKYTSQRCSECGHISSENRPSQSEFRCRVCGYEALADYNAARNLATKDIEQIIENSTAKK</sequence>